<keyword evidence="6" id="KW-1278">Translocase</keyword>
<evidence type="ECO:0000256" key="5">
    <source>
        <dbReference type="ARBA" id="ARBA00022982"/>
    </source>
</evidence>
<dbReference type="Pfam" id="PF04205">
    <property type="entry name" value="FMN_bind"/>
    <property type="match status" value="1"/>
</dbReference>
<evidence type="ECO:0000313" key="8">
    <source>
        <dbReference type="EMBL" id="ABW68631.1"/>
    </source>
</evidence>
<keyword evidence="9" id="KW-1185">Reference proteome</keyword>
<comment type="subcellular location">
    <subcellularLocation>
        <location evidence="6">Cell inner membrane</location>
        <topology evidence="6">Single-pass membrane protein</topology>
    </subcellularLocation>
</comment>
<dbReference type="SMART" id="SM00900">
    <property type="entry name" value="FMN_bind"/>
    <property type="match status" value="1"/>
</dbReference>
<dbReference type="RefSeq" id="WP_012176242.1">
    <property type="nucleotide sequence ID" value="NC_009943.1"/>
</dbReference>
<keyword evidence="4 6" id="KW-0288">FMN</keyword>
<evidence type="ECO:0000256" key="1">
    <source>
        <dbReference type="ARBA" id="ARBA00022448"/>
    </source>
</evidence>
<feature type="domain" description="FMN-binding" evidence="7">
    <location>
        <begin position="94"/>
        <end position="182"/>
    </location>
</feature>
<keyword evidence="6" id="KW-0812">Transmembrane</keyword>
<dbReference type="EMBL" id="CP000859">
    <property type="protein sequence ID" value="ABW68631.1"/>
    <property type="molecule type" value="Genomic_DNA"/>
</dbReference>
<dbReference type="OrthoDB" id="9787579at2"/>
<dbReference type="Proteomes" id="UP000008561">
    <property type="component" value="Chromosome"/>
</dbReference>
<dbReference type="PANTHER" id="PTHR36118:SF1">
    <property type="entry name" value="ION-TRANSLOCATING OXIDOREDUCTASE COMPLEX SUBUNIT G"/>
    <property type="match status" value="1"/>
</dbReference>
<keyword evidence="6" id="KW-0997">Cell inner membrane</keyword>
<evidence type="ECO:0000256" key="2">
    <source>
        <dbReference type="ARBA" id="ARBA00022553"/>
    </source>
</evidence>
<dbReference type="GO" id="GO:0005886">
    <property type="term" value="C:plasma membrane"/>
    <property type="evidence" value="ECO:0007669"/>
    <property type="project" value="UniProtKB-SubCell"/>
</dbReference>
<keyword evidence="5 6" id="KW-0249">Electron transport</keyword>
<dbReference type="STRING" id="96561.Dole_2828"/>
<comment type="subunit">
    <text evidence="6">The complex is composed of six subunits: RnfA, RnfB, RnfC, RnfD, RnfE and RnfG.</text>
</comment>
<keyword evidence="3 6" id="KW-0285">Flavoprotein</keyword>
<comment type="cofactor">
    <cofactor evidence="6">
        <name>FMN</name>
        <dbReference type="ChEBI" id="CHEBI:58210"/>
    </cofactor>
</comment>
<evidence type="ECO:0000313" key="9">
    <source>
        <dbReference type="Proteomes" id="UP000008561"/>
    </source>
</evidence>
<keyword evidence="6" id="KW-1003">Cell membrane</keyword>
<dbReference type="InterPro" id="IPR007329">
    <property type="entry name" value="FMN-bd"/>
</dbReference>
<gene>
    <name evidence="6" type="primary">rnfG</name>
    <name evidence="8" type="ordered locus">Dole_2828</name>
</gene>
<dbReference type="HAMAP" id="MF_00479">
    <property type="entry name" value="RsxG_RnfG"/>
    <property type="match status" value="1"/>
</dbReference>
<dbReference type="InterPro" id="IPR010209">
    <property type="entry name" value="Ion_transpt_RnfG/RsxG"/>
</dbReference>
<dbReference type="GO" id="GO:0022900">
    <property type="term" value="P:electron transport chain"/>
    <property type="evidence" value="ECO:0007669"/>
    <property type="project" value="UniProtKB-UniRule"/>
</dbReference>
<dbReference type="PANTHER" id="PTHR36118">
    <property type="entry name" value="ION-TRANSLOCATING OXIDOREDUCTASE COMPLEX SUBUNIT G"/>
    <property type="match status" value="1"/>
</dbReference>
<reference evidence="8 9" key="1">
    <citation type="submission" date="2007-10" db="EMBL/GenBank/DDBJ databases">
        <title>Complete sequence of Desulfococcus oleovorans Hxd3.</title>
        <authorList>
            <consortium name="US DOE Joint Genome Institute"/>
            <person name="Copeland A."/>
            <person name="Lucas S."/>
            <person name="Lapidus A."/>
            <person name="Barry K."/>
            <person name="Glavina del Rio T."/>
            <person name="Dalin E."/>
            <person name="Tice H."/>
            <person name="Pitluck S."/>
            <person name="Kiss H."/>
            <person name="Brettin T."/>
            <person name="Bruce D."/>
            <person name="Detter J.C."/>
            <person name="Han C."/>
            <person name="Schmutz J."/>
            <person name="Larimer F."/>
            <person name="Land M."/>
            <person name="Hauser L."/>
            <person name="Kyrpides N."/>
            <person name="Kim E."/>
            <person name="Wawrik B."/>
            <person name="Richardson P."/>
        </authorList>
    </citation>
    <scope>NUCLEOTIDE SEQUENCE [LARGE SCALE GENOMIC DNA]</scope>
    <source>
        <strain evidence="9">DSM 6200 / JCM 39069 / Hxd3</strain>
    </source>
</reference>
<protein>
    <recommendedName>
        <fullName evidence="6">Ion-translocating oxidoreductase complex subunit G</fullName>
        <ecNumber evidence="6">7.-.-.-</ecNumber>
    </recommendedName>
    <alternativeName>
        <fullName evidence="6">Rnf electron transport complex subunit G</fullName>
    </alternativeName>
</protein>
<dbReference type="KEGG" id="dol:Dole_2828"/>
<sequence length="196" mass="20240">MRELIKMVVVLTVLTAVSGGLLAGVRAATQDKIELQVLNFVQGPVLREMFANASNDMIADRFTLGEGKEAVTLFPIAVDGKVRYVALSVSGKGGFGGDVGLMVGVDIDTGTIASAGVTTHSETPGIGSRAKSEPDLVNRFVGLPVTQTFKVKSAGGQIDAISGATVTSGAVCNAATNAGEIYQQLEDEIKNKIASL</sequence>
<keyword evidence="1 6" id="KW-0813">Transport</keyword>
<dbReference type="NCBIfam" id="NF045876">
    <property type="entry name" value="RnfG_DVU2794"/>
    <property type="match status" value="1"/>
</dbReference>
<dbReference type="eggNOG" id="COG4659">
    <property type="taxonomic scope" value="Bacteria"/>
</dbReference>
<name>A8ZY04_DESOH</name>
<comment type="function">
    <text evidence="6">Part of a membrane-bound complex that couples electron transfer with translocation of ions across the membrane.</text>
</comment>
<evidence type="ECO:0000256" key="4">
    <source>
        <dbReference type="ARBA" id="ARBA00022643"/>
    </source>
</evidence>
<keyword evidence="6" id="KW-1133">Transmembrane helix</keyword>
<dbReference type="HOGENOM" id="CLU_077882_1_1_7"/>
<dbReference type="GO" id="GO:0010181">
    <property type="term" value="F:FMN binding"/>
    <property type="evidence" value="ECO:0007669"/>
    <property type="project" value="InterPro"/>
</dbReference>
<comment type="similarity">
    <text evidence="6">Belongs to the RnfG family.</text>
</comment>
<dbReference type="PIRSF" id="PIRSF006091">
    <property type="entry name" value="E_trnsport_RnfG"/>
    <property type="match status" value="1"/>
</dbReference>
<evidence type="ECO:0000259" key="7">
    <source>
        <dbReference type="SMART" id="SM00900"/>
    </source>
</evidence>
<dbReference type="GO" id="GO:0009055">
    <property type="term" value="F:electron transfer activity"/>
    <property type="evidence" value="ECO:0007669"/>
    <property type="project" value="InterPro"/>
</dbReference>
<proteinExistence type="inferred from homology"/>
<dbReference type="EC" id="7.-.-.-" evidence="6"/>
<keyword evidence="6" id="KW-0472">Membrane</keyword>
<accession>A8ZY04</accession>
<organism evidence="8 9">
    <name type="scientific">Desulfosudis oleivorans (strain DSM 6200 / JCM 39069 / Hxd3)</name>
    <name type="common">Desulfococcus oleovorans</name>
    <dbReference type="NCBI Taxonomy" id="96561"/>
    <lineage>
        <taxon>Bacteria</taxon>
        <taxon>Pseudomonadati</taxon>
        <taxon>Thermodesulfobacteriota</taxon>
        <taxon>Desulfobacteria</taxon>
        <taxon>Desulfobacterales</taxon>
        <taxon>Desulfosudaceae</taxon>
        <taxon>Desulfosudis</taxon>
    </lineage>
</organism>
<keyword evidence="2 6" id="KW-0597">Phosphoprotein</keyword>
<evidence type="ECO:0000256" key="6">
    <source>
        <dbReference type="HAMAP-Rule" id="MF_00479"/>
    </source>
</evidence>
<dbReference type="AlphaFoldDB" id="A8ZY04"/>
<feature type="modified residue" description="FMN phosphoryl threonine" evidence="6">
    <location>
        <position position="165"/>
    </location>
</feature>
<evidence type="ECO:0000256" key="3">
    <source>
        <dbReference type="ARBA" id="ARBA00022630"/>
    </source>
</evidence>